<dbReference type="GeneTree" id="ENSGT00940000154101"/>
<dbReference type="SUPFAM" id="SSF57302">
    <property type="entry name" value="Snake toxin-like"/>
    <property type="match status" value="1"/>
</dbReference>
<protein>
    <recommendedName>
        <fullName evidence="9 10">BMP and activin membrane-bound inhibitor homolog</fullName>
    </recommendedName>
</protein>
<dbReference type="Pfam" id="PF06211">
    <property type="entry name" value="BAMBI"/>
    <property type="match status" value="1"/>
</dbReference>
<dbReference type="InterPro" id="IPR045807">
    <property type="entry name" value="BAMBI_N"/>
</dbReference>
<dbReference type="Proteomes" id="UP000314986">
    <property type="component" value="Unassembled WGS sequence"/>
</dbReference>
<name>A0A4W3HW18_CALMI</name>
<proteinExistence type="inferred from homology"/>
<dbReference type="GO" id="GO:0007179">
    <property type="term" value="P:transforming growth factor beta receptor signaling pathway"/>
    <property type="evidence" value="ECO:0007669"/>
    <property type="project" value="TreeGrafter"/>
</dbReference>
<dbReference type="GO" id="GO:0005109">
    <property type="term" value="F:frizzled binding"/>
    <property type="evidence" value="ECO:0007669"/>
    <property type="project" value="TreeGrafter"/>
</dbReference>
<dbReference type="GO" id="GO:0016020">
    <property type="term" value="C:membrane"/>
    <property type="evidence" value="ECO:0007669"/>
    <property type="project" value="UniProtKB-SubCell"/>
</dbReference>
<reference evidence="15" key="2">
    <citation type="journal article" date="2007" name="PLoS Biol.">
        <title>Survey sequencing and comparative analysis of the elephant shark (Callorhinchus milii) genome.</title>
        <authorList>
            <person name="Venkatesh B."/>
            <person name="Kirkness E.F."/>
            <person name="Loh Y.H."/>
            <person name="Halpern A.L."/>
            <person name="Lee A.P."/>
            <person name="Johnson J."/>
            <person name="Dandona N."/>
            <person name="Viswanathan L.D."/>
            <person name="Tay A."/>
            <person name="Venter J.C."/>
            <person name="Strausberg R.L."/>
            <person name="Brenner S."/>
        </authorList>
    </citation>
    <scope>NUCLEOTIDE SEQUENCE [LARGE SCALE GENOMIC DNA]</scope>
</reference>
<keyword evidence="6" id="KW-0325">Glycoprotein</keyword>
<dbReference type="PIRSF" id="PIRSF037456">
    <property type="entry name" value="BAMBI"/>
    <property type="match status" value="1"/>
</dbReference>
<evidence type="ECO:0000313" key="14">
    <source>
        <dbReference type="Ensembl" id="ENSCMIP00000019475.1"/>
    </source>
</evidence>
<keyword evidence="3" id="KW-0732">Signal</keyword>
<dbReference type="STRING" id="7868.ENSCMIP00000019475"/>
<dbReference type="FunFam" id="2.10.60.10:FF:000018">
    <property type="entry name" value="BMP and activin membrane-bound inhibitor homolog"/>
    <property type="match status" value="1"/>
</dbReference>
<evidence type="ECO:0000256" key="6">
    <source>
        <dbReference type="ARBA" id="ARBA00023180"/>
    </source>
</evidence>
<accession>A0A4W3HW18</accession>
<evidence type="ECO:0000259" key="12">
    <source>
        <dbReference type="Pfam" id="PF06211"/>
    </source>
</evidence>
<dbReference type="CDD" id="cd23576">
    <property type="entry name" value="TFP_LU_ECD_BAMBI"/>
    <property type="match status" value="1"/>
</dbReference>
<evidence type="ECO:0000256" key="7">
    <source>
        <dbReference type="ARBA" id="ARBA00057935"/>
    </source>
</evidence>
<keyword evidence="5 10" id="KW-0472">Membrane</keyword>
<dbReference type="Ensembl" id="ENSCMIT00000019841.1">
    <property type="protein sequence ID" value="ENSCMIP00000019475.1"/>
    <property type="gene ID" value="ENSCMIG00000009069.1"/>
</dbReference>
<comment type="similarity">
    <text evidence="8 10">Belongs to the BAMBI family.</text>
</comment>
<dbReference type="GeneID" id="103183822"/>
<dbReference type="InParanoid" id="A0A4W3HW18"/>
<dbReference type="InterPro" id="IPR045806">
    <property type="entry name" value="BAMBI_C"/>
</dbReference>
<evidence type="ECO:0000256" key="9">
    <source>
        <dbReference type="ARBA" id="ARBA00073194"/>
    </source>
</evidence>
<dbReference type="OMA" id="CHPESTH"/>
<evidence type="ECO:0000313" key="15">
    <source>
        <dbReference type="Proteomes" id="UP000314986"/>
    </source>
</evidence>
<dbReference type="AlphaFoldDB" id="A0A4W3HW18"/>
<dbReference type="OrthoDB" id="5914644at2759"/>
<dbReference type="GO" id="GO:0030512">
    <property type="term" value="P:negative regulation of transforming growth factor beta receptor signaling pathway"/>
    <property type="evidence" value="ECO:0007669"/>
    <property type="project" value="InterPro"/>
</dbReference>
<organism evidence="14 15">
    <name type="scientific">Callorhinchus milii</name>
    <name type="common">Ghost shark</name>
    <dbReference type="NCBI Taxonomy" id="7868"/>
    <lineage>
        <taxon>Eukaryota</taxon>
        <taxon>Metazoa</taxon>
        <taxon>Chordata</taxon>
        <taxon>Craniata</taxon>
        <taxon>Vertebrata</taxon>
        <taxon>Chondrichthyes</taxon>
        <taxon>Holocephali</taxon>
        <taxon>Chimaeriformes</taxon>
        <taxon>Callorhinchidae</taxon>
        <taxon>Callorhinchus</taxon>
    </lineage>
</organism>
<evidence type="ECO:0000256" key="3">
    <source>
        <dbReference type="ARBA" id="ARBA00022729"/>
    </source>
</evidence>
<comment type="subcellular location">
    <subcellularLocation>
        <location evidence="1">Membrane</location>
        <topology evidence="1">Single-pass type I membrane protein</topology>
    </subcellularLocation>
</comment>
<dbReference type="GO" id="GO:0090263">
    <property type="term" value="P:positive regulation of canonical Wnt signaling pathway"/>
    <property type="evidence" value="ECO:0007669"/>
    <property type="project" value="InterPro"/>
</dbReference>
<reference evidence="15" key="1">
    <citation type="journal article" date="2006" name="Science">
        <title>Ancient noncoding elements conserved in the human genome.</title>
        <authorList>
            <person name="Venkatesh B."/>
            <person name="Kirkness E.F."/>
            <person name="Loh Y.H."/>
            <person name="Halpern A.L."/>
            <person name="Lee A.P."/>
            <person name="Johnson J."/>
            <person name="Dandona N."/>
            <person name="Viswanathan L.D."/>
            <person name="Tay A."/>
            <person name="Venter J.C."/>
            <person name="Strausberg R.L."/>
            <person name="Brenner S."/>
        </authorList>
    </citation>
    <scope>NUCLEOTIDE SEQUENCE [LARGE SCALE GENOMIC DNA]</scope>
</reference>
<feature type="transmembrane region" description="Helical" evidence="11">
    <location>
        <begin position="144"/>
        <end position="172"/>
    </location>
</feature>
<evidence type="ECO:0000256" key="1">
    <source>
        <dbReference type="ARBA" id="ARBA00004479"/>
    </source>
</evidence>
<evidence type="ECO:0000259" key="13">
    <source>
        <dbReference type="Pfam" id="PF19337"/>
    </source>
</evidence>
<reference evidence="14" key="5">
    <citation type="submission" date="2025-09" db="UniProtKB">
        <authorList>
            <consortium name="Ensembl"/>
        </authorList>
    </citation>
    <scope>IDENTIFICATION</scope>
</reference>
<keyword evidence="2 11" id="KW-0812">Transmembrane</keyword>
<dbReference type="PANTHER" id="PTHR15505">
    <property type="entry name" value="RIIA DOMAIN-CONTAINING PROTEIN 1"/>
    <property type="match status" value="1"/>
</dbReference>
<dbReference type="KEGG" id="cmk:103183822"/>
<dbReference type="InterPro" id="IPR009345">
    <property type="entry name" value="BAMBI"/>
</dbReference>
<sequence length="260" mass="29805">MDRHLNYIAVWLQLEICVITILFTKGEIRCYCDGPQCVATGYMCKSQLTACFTRLLDPQNVNSPLLHGCMDTVSNTTEICHSQSSHHNGHWTLLDCCWEDMCNYKGLQDLLYSSNMDSAREAKKQRASANRKQGYMPKSSGKEIWFRAAVIAVCVAGAFILVLLVMLALRMLRSENRRLRRRHEQMISRLHYSLQEPLSADKFLAANSNLEHPTPLPHPSNCRKCCMVHSKQQHLHPHSETFNSFFPWDLKSGHKKLTLV</sequence>
<evidence type="ECO:0000256" key="10">
    <source>
        <dbReference type="PIRNR" id="PIRNR037456"/>
    </source>
</evidence>
<comment type="function">
    <text evidence="7 10">Negatively regulates TGF-beta signaling.</text>
</comment>
<feature type="domain" description="BMP and activin membrane-bound inhibitor C-terminal" evidence="13">
    <location>
        <begin position="139"/>
        <end position="260"/>
    </location>
</feature>
<dbReference type="PANTHER" id="PTHR15505:SF1">
    <property type="entry name" value="BMP AND ACTIVIN MEMBRANE-BOUND INHIBITOR HOMOLOG"/>
    <property type="match status" value="1"/>
</dbReference>
<evidence type="ECO:0000256" key="11">
    <source>
        <dbReference type="SAM" id="Phobius"/>
    </source>
</evidence>
<evidence type="ECO:0000256" key="8">
    <source>
        <dbReference type="ARBA" id="ARBA00061218"/>
    </source>
</evidence>
<dbReference type="Pfam" id="PF19337">
    <property type="entry name" value="BAMBI_C"/>
    <property type="match status" value="1"/>
</dbReference>
<reference evidence="14" key="4">
    <citation type="submission" date="2025-08" db="UniProtKB">
        <authorList>
            <consortium name="Ensembl"/>
        </authorList>
    </citation>
    <scope>IDENTIFICATION</scope>
</reference>
<evidence type="ECO:0000256" key="4">
    <source>
        <dbReference type="ARBA" id="ARBA00022989"/>
    </source>
</evidence>
<reference evidence="15" key="3">
    <citation type="journal article" date="2014" name="Nature">
        <title>Elephant shark genome provides unique insights into gnathostome evolution.</title>
        <authorList>
            <consortium name="International Elephant Shark Genome Sequencing Consortium"/>
            <person name="Venkatesh B."/>
            <person name="Lee A.P."/>
            <person name="Ravi V."/>
            <person name="Maurya A.K."/>
            <person name="Lian M.M."/>
            <person name="Swann J.B."/>
            <person name="Ohta Y."/>
            <person name="Flajnik M.F."/>
            <person name="Sutoh Y."/>
            <person name="Kasahara M."/>
            <person name="Hoon S."/>
            <person name="Gangu V."/>
            <person name="Roy S.W."/>
            <person name="Irimia M."/>
            <person name="Korzh V."/>
            <person name="Kondrychyn I."/>
            <person name="Lim Z.W."/>
            <person name="Tay B.H."/>
            <person name="Tohari S."/>
            <person name="Kong K.W."/>
            <person name="Ho S."/>
            <person name="Lorente-Galdos B."/>
            <person name="Quilez J."/>
            <person name="Marques-Bonet T."/>
            <person name="Raney B.J."/>
            <person name="Ingham P.W."/>
            <person name="Tay A."/>
            <person name="Hillier L.W."/>
            <person name="Minx P."/>
            <person name="Boehm T."/>
            <person name="Wilson R.K."/>
            <person name="Brenner S."/>
            <person name="Warren W.C."/>
        </authorList>
    </citation>
    <scope>NUCLEOTIDE SEQUENCE [LARGE SCALE GENOMIC DNA]</scope>
</reference>
<evidence type="ECO:0000256" key="2">
    <source>
        <dbReference type="ARBA" id="ARBA00022692"/>
    </source>
</evidence>
<feature type="domain" description="BMP and activin membrane-bound inhibitor N-terminal" evidence="12">
    <location>
        <begin position="6"/>
        <end position="109"/>
    </location>
</feature>
<evidence type="ECO:0000256" key="5">
    <source>
        <dbReference type="ARBA" id="ARBA00023136"/>
    </source>
</evidence>
<keyword evidence="4 11" id="KW-1133">Transmembrane helix</keyword>
<dbReference type="Gene3D" id="2.10.60.10">
    <property type="entry name" value="CD59"/>
    <property type="match status" value="1"/>
</dbReference>
<gene>
    <name evidence="14" type="primary">LOC103183822</name>
</gene>
<dbReference type="InterPro" id="IPR045860">
    <property type="entry name" value="Snake_toxin-like_sf"/>
</dbReference>
<keyword evidence="15" id="KW-1185">Reference proteome</keyword>